<keyword evidence="4" id="KW-1185">Reference proteome</keyword>
<dbReference type="SUPFAM" id="SSF56601">
    <property type="entry name" value="beta-lactamase/transpeptidase-like"/>
    <property type="match status" value="1"/>
</dbReference>
<dbReference type="GO" id="GO:0004185">
    <property type="term" value="F:serine-type carboxypeptidase activity"/>
    <property type="evidence" value="ECO:0007669"/>
    <property type="project" value="InterPro"/>
</dbReference>
<gene>
    <name evidence="3" type="ORF">GCM10025875_24460</name>
</gene>
<evidence type="ECO:0000313" key="4">
    <source>
        <dbReference type="Proteomes" id="UP001157161"/>
    </source>
</evidence>
<dbReference type="GO" id="GO:0006508">
    <property type="term" value="P:proteolysis"/>
    <property type="evidence" value="ECO:0007669"/>
    <property type="project" value="InterPro"/>
</dbReference>
<dbReference type="PANTHER" id="PTHR30023">
    <property type="entry name" value="D-ALANYL-D-ALANINE CARBOXYPEPTIDASE"/>
    <property type="match status" value="1"/>
</dbReference>
<dbReference type="AlphaFoldDB" id="A0AA38CU68"/>
<evidence type="ECO:0008006" key="5">
    <source>
        <dbReference type="Google" id="ProtNLM"/>
    </source>
</evidence>
<evidence type="ECO:0000256" key="1">
    <source>
        <dbReference type="ARBA" id="ARBA00006096"/>
    </source>
</evidence>
<organism evidence="3 4">
    <name type="scientific">Litorihabitans aurantiacus</name>
    <dbReference type="NCBI Taxonomy" id="1930061"/>
    <lineage>
        <taxon>Bacteria</taxon>
        <taxon>Bacillati</taxon>
        <taxon>Actinomycetota</taxon>
        <taxon>Actinomycetes</taxon>
        <taxon>Micrococcales</taxon>
        <taxon>Beutenbergiaceae</taxon>
        <taxon>Litorihabitans</taxon>
    </lineage>
</organism>
<dbReference type="EMBL" id="BSUM01000001">
    <property type="protein sequence ID" value="GMA32454.1"/>
    <property type="molecule type" value="Genomic_DNA"/>
</dbReference>
<comment type="caution">
    <text evidence="3">The sequence shown here is derived from an EMBL/GenBank/DDBJ whole genome shotgun (WGS) entry which is preliminary data.</text>
</comment>
<name>A0AA38CU68_9MICO</name>
<proteinExistence type="inferred from homology"/>
<dbReference type="InterPro" id="IPR012338">
    <property type="entry name" value="Beta-lactam/transpept-like"/>
</dbReference>
<protein>
    <recommendedName>
        <fullName evidence="5">Serine-type D-Ala-D-Ala carboxypeptidase</fullName>
    </recommendedName>
</protein>
<comment type="similarity">
    <text evidence="1">Belongs to the peptidase S13 family.</text>
</comment>
<sequence length="487" mass="47787">MHRAGVGLSGAPVVMPVDEQEEMRVGRRRAVVIAAVAVGALGLGYASADAADLVPGPLTTQPAPPPPEPFPTPSPPAGVAVPLVLPALDGAAPVPAAASLDGALTELRTAPEVGAPPGVLVVDVATGQDVVAADPDLARLPASTTKVLTAAAAVATLDLASTLPTTVRLDGADGLVLVGGGDIALAAGAGDPTAVVGRAGLGDLADATAAALAQRGVASVTLAVDDTLFSGPGQAPGWSSIDLTGGFVAPVHPLGVDVGLIPGREARDGDPAGAAAQTFAQALAERGVEVREGPSRGSAGDGSVELARVDSATIGEIVDLAMADSDNTLTEVLGRLVAVAAGQPATFEGATTAILDTLANLGLDVSGTALSDASGLSSANRISPRLLTDLLVLAATDDALRPLTTSLPVAGLEGTLANRTLDDGLVRAKTGTLPGVVSLAGYTVTADGRAVAFAVMADAVPPAGSYQARLEIDAWVRTLTACGCSDG</sequence>
<dbReference type="Proteomes" id="UP001157161">
    <property type="component" value="Unassembled WGS sequence"/>
</dbReference>
<evidence type="ECO:0000256" key="2">
    <source>
        <dbReference type="ARBA" id="ARBA00022801"/>
    </source>
</evidence>
<dbReference type="PANTHER" id="PTHR30023:SF0">
    <property type="entry name" value="PENICILLIN-SENSITIVE CARBOXYPEPTIDASE A"/>
    <property type="match status" value="1"/>
</dbReference>
<dbReference type="NCBIfam" id="TIGR00666">
    <property type="entry name" value="PBP4"/>
    <property type="match status" value="1"/>
</dbReference>
<dbReference type="Gene3D" id="3.40.710.10">
    <property type="entry name" value="DD-peptidase/beta-lactamase superfamily"/>
    <property type="match status" value="2"/>
</dbReference>
<reference evidence="3" key="1">
    <citation type="journal article" date="2014" name="Int. J. Syst. Evol. Microbiol.">
        <title>Complete genome sequence of Corynebacterium casei LMG S-19264T (=DSM 44701T), isolated from a smear-ripened cheese.</title>
        <authorList>
            <consortium name="US DOE Joint Genome Institute (JGI-PGF)"/>
            <person name="Walter F."/>
            <person name="Albersmeier A."/>
            <person name="Kalinowski J."/>
            <person name="Ruckert C."/>
        </authorList>
    </citation>
    <scope>NUCLEOTIDE SEQUENCE</scope>
    <source>
        <strain evidence="3">NBRC 112290</strain>
    </source>
</reference>
<dbReference type="InterPro" id="IPR000667">
    <property type="entry name" value="Peptidase_S13"/>
</dbReference>
<dbReference type="PRINTS" id="PR00922">
    <property type="entry name" value="DADACBPTASE3"/>
</dbReference>
<dbReference type="Pfam" id="PF02113">
    <property type="entry name" value="Peptidase_S13"/>
    <property type="match status" value="2"/>
</dbReference>
<reference evidence="3" key="2">
    <citation type="submission" date="2023-02" db="EMBL/GenBank/DDBJ databases">
        <authorList>
            <person name="Sun Q."/>
            <person name="Mori K."/>
        </authorList>
    </citation>
    <scope>NUCLEOTIDE SEQUENCE</scope>
    <source>
        <strain evidence="3">NBRC 112290</strain>
    </source>
</reference>
<keyword evidence="2" id="KW-0378">Hydrolase</keyword>
<dbReference type="GO" id="GO:0000270">
    <property type="term" value="P:peptidoglycan metabolic process"/>
    <property type="evidence" value="ECO:0007669"/>
    <property type="project" value="TreeGrafter"/>
</dbReference>
<evidence type="ECO:0000313" key="3">
    <source>
        <dbReference type="EMBL" id="GMA32454.1"/>
    </source>
</evidence>
<accession>A0AA38CU68</accession>